<dbReference type="Gene3D" id="3.30.559.30">
    <property type="entry name" value="Nonribosomal peptide synthetase, condensation domain"/>
    <property type="match status" value="4"/>
</dbReference>
<dbReference type="InterPro" id="IPR020845">
    <property type="entry name" value="AMP-binding_CS"/>
</dbReference>
<dbReference type="InterPro" id="IPR023213">
    <property type="entry name" value="CAT-like_dom_sf"/>
</dbReference>
<dbReference type="Gene3D" id="2.30.38.10">
    <property type="entry name" value="Luciferase, Domain 3"/>
    <property type="match status" value="3"/>
</dbReference>
<dbReference type="NCBIfam" id="NF003417">
    <property type="entry name" value="PRK04813.1"/>
    <property type="match status" value="4"/>
</dbReference>
<dbReference type="FunFam" id="2.30.38.10:FF:000001">
    <property type="entry name" value="Non-ribosomal peptide synthetase PvdI"/>
    <property type="match status" value="3"/>
</dbReference>
<dbReference type="OrthoDB" id="2378856at2"/>
<comment type="similarity">
    <text evidence="2">Belongs to the ATP-dependent AMP-binding enzyme family.</text>
</comment>
<dbReference type="GO" id="GO:0005829">
    <property type="term" value="C:cytosol"/>
    <property type="evidence" value="ECO:0007669"/>
    <property type="project" value="TreeGrafter"/>
</dbReference>
<accession>A0A263D382</accession>
<dbReference type="InterPro" id="IPR006162">
    <property type="entry name" value="Ppantetheine_attach_site"/>
</dbReference>
<feature type="domain" description="Carrier" evidence="7">
    <location>
        <begin position="3093"/>
        <end position="3167"/>
    </location>
</feature>
<dbReference type="InterPro" id="IPR000873">
    <property type="entry name" value="AMP-dep_synth/lig_dom"/>
</dbReference>
<feature type="domain" description="Carrier" evidence="7">
    <location>
        <begin position="2033"/>
        <end position="2108"/>
    </location>
</feature>
<dbReference type="EMBL" id="NKYE01000006">
    <property type="protein sequence ID" value="OZM72910.1"/>
    <property type="molecule type" value="Genomic_DNA"/>
</dbReference>
<dbReference type="InterPro" id="IPR045851">
    <property type="entry name" value="AMP-bd_C_sf"/>
</dbReference>
<dbReference type="NCBIfam" id="TIGR01733">
    <property type="entry name" value="AA-adenyl-dom"/>
    <property type="match status" value="3"/>
</dbReference>
<proteinExistence type="inferred from homology"/>
<gene>
    <name evidence="8" type="ORF">CFN78_11650</name>
</gene>
<dbReference type="CDD" id="cd12117">
    <property type="entry name" value="A_NRPS_Srf_like"/>
    <property type="match status" value="1"/>
</dbReference>
<keyword evidence="6" id="KW-0045">Antibiotic biosynthesis</keyword>
<dbReference type="InterPro" id="IPR009081">
    <property type="entry name" value="PP-bd_ACP"/>
</dbReference>
<dbReference type="InterPro" id="IPR010060">
    <property type="entry name" value="NRPS_synth"/>
</dbReference>
<dbReference type="CDD" id="cd19540">
    <property type="entry name" value="LCL_NRPS-like"/>
    <property type="match status" value="2"/>
</dbReference>
<dbReference type="InterPro" id="IPR025110">
    <property type="entry name" value="AMP-bd_C"/>
</dbReference>
<evidence type="ECO:0000256" key="2">
    <source>
        <dbReference type="ARBA" id="ARBA00006432"/>
    </source>
</evidence>
<dbReference type="FunFam" id="3.40.50.980:FF:000001">
    <property type="entry name" value="Non-ribosomal peptide synthetase"/>
    <property type="match status" value="3"/>
</dbReference>
<dbReference type="FunFam" id="1.10.1200.10:FF:000005">
    <property type="entry name" value="Nonribosomal peptide synthetase 1"/>
    <property type="match status" value="2"/>
</dbReference>
<dbReference type="PROSITE" id="PS00012">
    <property type="entry name" value="PHOSPHOPANTETHEINE"/>
    <property type="match status" value="2"/>
</dbReference>
<dbReference type="Gene3D" id="3.40.50.980">
    <property type="match status" value="6"/>
</dbReference>
<dbReference type="NCBIfam" id="TIGR01720">
    <property type="entry name" value="NRPS-para261"/>
    <property type="match status" value="1"/>
</dbReference>
<sequence>MKRTAVEDILPLTWLQEGLFFHTQYDRDGVDVYTVQNQLTLTGPVDVAALRAAADALLRRHPNLRVGIRHKGLDQPVQVVRREVRLPWREVDLSEHDGEAAEVEYRELLSVEWARRFELHRAPLLRFVLVALPGQEFRLVITMHHILIDGWSLPVLLDELFSLYESRGDTSGMPRVAPYRDYLAWLKAQDSEAALDAFGEVMSGLTEPSLIGGTMRGGGTPVPPEQVMLELPEELTERLSAVIRKRGWTMNTLVQGSWGLVLGTFLGRTDTVFGATVSGRPPELPGVERMIGLFINTLPVRVCWSPGDSLSDLLSRLQRQQSGLMAHQHIGLSEVQRRTGLGELFDTTTVFENYPVDVDVDSSPTLPGGVRITDFRGKDATHYAISAVAMPGERLSFRLDYRPDVLDHDLVARLGSWLRRLLETIAEDPDRGISAVDLLDTAERHRMQVEWNATGRALEPVTLTELLDRQAARTPGAPAVVYEQAEADYRQLHERANRLARLLISRGAGPERLVAIALPRGCKLVATVLATLKAGAGYLPLDPYQPADRLASMLEETGPVCLVTDAELAPGLPTEGIDTVILDSQQVRIELFGHSDVPVADSDRLSTLRPEHPAYVIYTSGSTGRPKGTLIEHRAAVNYLSWAVDAYPAVRSGSFLHSPMSFDLTVTGLYAPLISGGCVHIGELADGGIDDEGPTSEYGFAYLKGTPSHLSVLNVLPDQYSPRAELVLGGEPLPGEQLDVWRARHPDARVVNEYGPTETTVGCTSLVIEPGDRIPPEVLPLGTPLWNTQAYVLDAGLSVVPLGVDGELYIAGDNLARGYVARAGLTAGRFVANPFGPAGSRMYRTGDIARWNAQGQLEFAGRVDDQVKIRGYRIELGEIESVLSTHPDAGPLAVLVREDQPGDKRLIAYVVPAEGARFDAAALRQHLAARLPEYMVPAAVIELETLPLTGNGKLDKRALPAPDFAAGADSVSRAPRTIVEELLAGIFADVLGVDAVGVDDSFFDLGGHSLLATRLVSKIRSTLDVELSIRSVFQSPTIAELARVAEGATGARRAIEVRERPEVLPLSFAQRRLWFLNQLEEDGAAYNIPLTLRLTGTLDIGALLAAFGDVVARHEPLRTLFDELDGLPRQQVVDADRARTMLAGAVSTTDLGEDELAGAVAAATAHRFDLSGELPVRLWVFRPAADEWVLTLVVHHIAGDGWSFTPLMHDLERAYRARLEGRAPEYTPLPVQYADYTLWQRTVLGSEEDGESVAAQQVRFWREYLAGAPEVLDLPTDRPRPATSSFEGDRVAFRLPAGLHERALTVARERGVSVFMVMQAAVAGLLSRLGVGVDVPLGTVVAGRTDEALDELVGFFVNTLVVRTDVSGDPSFVELLDRVRRGDLAAYGNQDVPFERLVEVLNPRRSLSWHPLFQVMVVLQNVPEPDLDLPGLDISVEDDGGGAAKFDLLFNLTETFDAHGAPAGIDGDLSFAVDLFDPETATAIGQRFVRLLDALLTDPRTRLGAVDLLEPAERRRLVEDWNDTTREVPHAGLAELVAAQAARTPGEVALVCADRSLTYRELDAAADRLANVLAARGVGPERLVAVCLPRTEETVVALLAILKAGGAYLPVDPGYPADRVAFMLADAAPVCVLADASTAASLPDGLTVIELDAPEVLAERAAAPAAPPPGLAGLPADRLAYVIYTSGSTGRPKGVGVPQSAVVDLVSWAADYFDADQLSSVLLSTSLNFDVSVFELFTPLTVGARLEIVDNLPALVERGGWSGGLVSGVPSVFAQVLASGVDIDAKSVVLAGEGLPAQVFNQVRTAIPGAEIANIYGPTEATVYCLAWRSDGEDELDRPALTGAPLANTRAYVLDGGLRPVPAGVAGELFIAGHGLARGYLGRAALTSERFVADPYGPAGTRMYRTGDLVRWTQDGDIDYLGRVDDQVKIRGFRIELGEVEAALTGVPEVGNAAVVSRPDARGDARLIAYVVPADGVTVETPDLRTALGSLLPDYMIPAAFVVLDEFPLNANGKLDRGALPEPEAATAGAGRAPRTDTERALCGIFAEILELDAVGVDDGFFELGGHSLLATRLVSRVRSALGAEIAVRAVFESPTPAALARAVDGAGRARRGIVPQQRPDRLPLSFAQRRLWFLDQLDTGGGMYNIPIALRLSGELDSDALLAALGDLLTRHEALRTVFPTVDGQPYQRILPAESAREALITGIARVPVTASELTDRLHESAGRPFDLTVRPPIAATLFDLPGPEHVLLLVVHHIAADGWSMAPLTRDLKTAYRARLHGAAPEFEPLPVQYADYALWQRAELGSEDDADSEISRQIAFWRERLQGAPDVLDLPVDRARLETPSHRGGSAEWLLDAQTHAAVADLARDRNASVFMVLQAAVATLLTRFGAGTDIPLGTGVAGRTDDAVEDLVGFFVNTLVLRTDTSGDPTFADLLQQVRAENLAAHANQDLPFDRLVEVLDPDRSLARHPLFQVMVVLQNTAEAELDLPGLTVGLEETGEAPVKFDLSFDLAETHDDHGRPAGIAGGIGFAHDLFDHSTVDSMGLRLTRLLAAVAANPELPIGRIALLDEEERAAEVSGCNDTARPVAEGTILSRFADQAGVTPDAPALLADSGTWTYRELDRRSDVIAYRLAEAGVGSGAHVALLLDRSPHLVATILGVLKAGGIYVPLHDSYPAERLNFVLTDSAVSVLVTDRDAFPPGFEPPPRVLRTEDLAAPADEATGPPQVTVRPDELAYVMYTSGSTGQPKGVQISHRNVVEFAVDSSFATAAHRRTLLHSSHAFDATTYEIWVPLLTGGAAAVAPPHELDIATLRRMVTTHEVTNVFLTTGLLRVLAEEEPGCLAGTTVRELWTGGEIVPAAAIRRIREHCPELTLVDVYGPTEATAYATRHFLRPADVIPDALPIGSPLDNTSSYVLDAHLNPVPRGVRGELYIAGTGLARGYLGRAALTSGRFVADPFGTPGTRMYRTGDVVRRRADGEIVFVGRVDDQVKLRGFRIELGEIEAALARHPRVAGAVASVRSDGSGRRLVAYLVPAGGQPLDTAEVRDAVAAELPGYMVPSAFVELEALPLTVNGKVNRDALPEPAVQDATTAEPRTPTEATLCAVLADVLGLDRVGVDADFFELGGDSIVSIQFVSRARRTGLLFTPRDVFERRTVAGIAAVAGTVDEAEGEAAFDGVGPLPATPIVEWLRAGGGTIDGFNQSYVVTTPPELAKSDLVDAVAALLDHHDALRMRLVRDPAEPAEWSLRIQPEGSVAAAELVHRVPAEGRTGAALAELVAEHGEAARNRLDPEAGDMLALVWFDGGFGHPGHLLFMAHHLVVDGVSWRMLLPDLATAWQAVLDGDAPRLQPVGTSLRQWATTLHEAAGNPRWTDQLGFWLDVADTAQPALGPGALDPERDRLSTARSIGFDLDSELTSALLTTVPTVFRAGVNDVLLTGLGLAIREWLRQRGEHHLDGVLLDLEGHGRHQETVAPGLDLSRTVGWFTNLYPVRLDVADLDWAEVTGAGQAVGGALKRVKESLRAVPDHGLGYGLLRYLNADTGGKLEGCGPPLIGFNYLGRMAAETAGTDSYWSAASELGDTAPGDADLPFGHVLEINVVTQDLPGGPRLTGGLSWPAAFLSDAEVTDLAELWRAALTALAEHARDPEAGGLTPSDVSAVSLSQDKINQLEARLKKARRK</sequence>
<evidence type="ECO:0000313" key="8">
    <source>
        <dbReference type="EMBL" id="OZM72910.1"/>
    </source>
</evidence>
<dbReference type="Proteomes" id="UP000242444">
    <property type="component" value="Unassembled WGS sequence"/>
</dbReference>
<dbReference type="SUPFAM" id="SSF52777">
    <property type="entry name" value="CoA-dependent acyltransferases"/>
    <property type="match status" value="8"/>
</dbReference>
<keyword evidence="3" id="KW-0596">Phosphopantetheine</keyword>
<feature type="domain" description="Carrier" evidence="7">
    <location>
        <begin position="974"/>
        <end position="1049"/>
    </location>
</feature>
<dbReference type="PROSITE" id="PS50075">
    <property type="entry name" value="CARRIER"/>
    <property type="match status" value="3"/>
</dbReference>
<protein>
    <submittedName>
        <fullName evidence="8">Non-ribosomal peptide synthetase</fullName>
    </submittedName>
</protein>
<dbReference type="Gene3D" id="1.10.1200.10">
    <property type="entry name" value="ACP-like"/>
    <property type="match status" value="3"/>
</dbReference>
<dbReference type="SUPFAM" id="SSF47336">
    <property type="entry name" value="ACP-like"/>
    <property type="match status" value="3"/>
</dbReference>
<dbReference type="InterPro" id="IPR036736">
    <property type="entry name" value="ACP-like_sf"/>
</dbReference>
<evidence type="ECO:0000313" key="9">
    <source>
        <dbReference type="Proteomes" id="UP000242444"/>
    </source>
</evidence>
<organism evidence="8 9">
    <name type="scientific">Amycolatopsis antarctica</name>
    <dbReference type="NCBI Taxonomy" id="1854586"/>
    <lineage>
        <taxon>Bacteria</taxon>
        <taxon>Bacillati</taxon>
        <taxon>Actinomycetota</taxon>
        <taxon>Actinomycetes</taxon>
        <taxon>Pseudonocardiales</taxon>
        <taxon>Pseudonocardiaceae</taxon>
        <taxon>Amycolatopsis</taxon>
    </lineage>
</organism>
<dbReference type="Pfam" id="PF00668">
    <property type="entry name" value="Condensation"/>
    <property type="match status" value="4"/>
</dbReference>
<comment type="caution">
    <text evidence="8">The sequence shown here is derived from an EMBL/GenBank/DDBJ whole genome shotgun (WGS) entry which is preliminary data.</text>
</comment>
<dbReference type="Pfam" id="PF00550">
    <property type="entry name" value="PP-binding"/>
    <property type="match status" value="3"/>
</dbReference>
<keyword evidence="4" id="KW-0597">Phosphoprotein</keyword>
<keyword evidence="9" id="KW-1185">Reference proteome</keyword>
<dbReference type="CDD" id="cd19543">
    <property type="entry name" value="DCL_NRPS"/>
    <property type="match status" value="1"/>
</dbReference>
<keyword evidence="5" id="KW-0677">Repeat</keyword>
<evidence type="ECO:0000256" key="5">
    <source>
        <dbReference type="ARBA" id="ARBA00022737"/>
    </source>
</evidence>
<dbReference type="FunFam" id="3.30.300.30:FF:000010">
    <property type="entry name" value="Enterobactin synthetase component F"/>
    <property type="match status" value="3"/>
</dbReference>
<evidence type="ECO:0000256" key="3">
    <source>
        <dbReference type="ARBA" id="ARBA00022450"/>
    </source>
</evidence>
<dbReference type="FunFam" id="1.10.1200.10:FF:000016">
    <property type="entry name" value="Non-ribosomal peptide synthase"/>
    <property type="match status" value="1"/>
</dbReference>
<dbReference type="InterPro" id="IPR020806">
    <property type="entry name" value="PKS_PP-bd"/>
</dbReference>
<dbReference type="CDD" id="cd05930">
    <property type="entry name" value="A_NRPS"/>
    <property type="match status" value="2"/>
</dbReference>
<dbReference type="PANTHER" id="PTHR45527">
    <property type="entry name" value="NONRIBOSOMAL PEPTIDE SYNTHETASE"/>
    <property type="match status" value="1"/>
</dbReference>
<evidence type="ECO:0000256" key="1">
    <source>
        <dbReference type="ARBA" id="ARBA00001957"/>
    </source>
</evidence>
<name>A0A263D382_9PSEU</name>
<comment type="cofactor">
    <cofactor evidence="1">
        <name>pantetheine 4'-phosphate</name>
        <dbReference type="ChEBI" id="CHEBI:47942"/>
    </cofactor>
</comment>
<dbReference type="InterPro" id="IPR001242">
    <property type="entry name" value="Condensation_dom"/>
</dbReference>
<dbReference type="Pfam" id="PF00501">
    <property type="entry name" value="AMP-binding"/>
    <property type="match status" value="3"/>
</dbReference>
<dbReference type="PROSITE" id="PS00455">
    <property type="entry name" value="AMP_BINDING"/>
    <property type="match status" value="3"/>
</dbReference>
<dbReference type="GO" id="GO:0044550">
    <property type="term" value="P:secondary metabolite biosynthetic process"/>
    <property type="evidence" value="ECO:0007669"/>
    <property type="project" value="TreeGrafter"/>
</dbReference>
<dbReference type="InParanoid" id="A0A263D382"/>
<dbReference type="SMART" id="SM00823">
    <property type="entry name" value="PKS_PP"/>
    <property type="match status" value="3"/>
</dbReference>
<dbReference type="FunCoup" id="A0A263D382">
    <property type="interactions" value="3"/>
</dbReference>
<evidence type="ECO:0000256" key="6">
    <source>
        <dbReference type="ARBA" id="ARBA00023194"/>
    </source>
</evidence>
<dbReference type="Pfam" id="PF13193">
    <property type="entry name" value="AMP-binding_C"/>
    <property type="match status" value="3"/>
</dbReference>
<dbReference type="PANTHER" id="PTHR45527:SF1">
    <property type="entry name" value="FATTY ACID SYNTHASE"/>
    <property type="match status" value="1"/>
</dbReference>
<dbReference type="GO" id="GO:0003824">
    <property type="term" value="F:catalytic activity"/>
    <property type="evidence" value="ECO:0007669"/>
    <property type="project" value="InterPro"/>
</dbReference>
<dbReference type="GO" id="GO:0008610">
    <property type="term" value="P:lipid biosynthetic process"/>
    <property type="evidence" value="ECO:0007669"/>
    <property type="project" value="UniProtKB-ARBA"/>
</dbReference>
<dbReference type="Gene3D" id="3.30.559.10">
    <property type="entry name" value="Chloramphenicol acetyltransferase-like domain"/>
    <property type="match status" value="4"/>
</dbReference>
<evidence type="ECO:0000259" key="7">
    <source>
        <dbReference type="PROSITE" id="PS50075"/>
    </source>
</evidence>
<evidence type="ECO:0000256" key="4">
    <source>
        <dbReference type="ARBA" id="ARBA00022553"/>
    </source>
</evidence>
<dbReference type="Gene3D" id="3.30.300.30">
    <property type="match status" value="3"/>
</dbReference>
<dbReference type="GO" id="GO:0017000">
    <property type="term" value="P:antibiotic biosynthetic process"/>
    <property type="evidence" value="ECO:0007669"/>
    <property type="project" value="UniProtKB-KW"/>
</dbReference>
<dbReference type="InterPro" id="IPR010071">
    <property type="entry name" value="AA_adenyl_dom"/>
</dbReference>
<reference evidence="8 9" key="1">
    <citation type="submission" date="2017-07" db="EMBL/GenBank/DDBJ databases">
        <title>Amycolatopsis antarcticus sp. nov., isolated from the surface of an Antarcticus brown macroalga.</title>
        <authorList>
            <person name="Wang J."/>
            <person name="Leiva S."/>
            <person name="Huang J."/>
            <person name="Huang Y."/>
        </authorList>
    </citation>
    <scope>NUCLEOTIDE SEQUENCE [LARGE SCALE GENOMIC DNA]</scope>
    <source>
        <strain evidence="8 9">AU-G6</strain>
    </source>
</reference>
<dbReference type="RefSeq" id="WP_094862768.1">
    <property type="nucleotide sequence ID" value="NZ_NKYE01000006.1"/>
</dbReference>
<dbReference type="SUPFAM" id="SSF56801">
    <property type="entry name" value="Acetyl-CoA synthetase-like"/>
    <property type="match status" value="3"/>
</dbReference>
<dbReference type="GO" id="GO:0031177">
    <property type="term" value="F:phosphopantetheine binding"/>
    <property type="evidence" value="ECO:0007669"/>
    <property type="project" value="InterPro"/>
</dbReference>
<dbReference type="GO" id="GO:0043041">
    <property type="term" value="P:amino acid activation for nonribosomal peptide biosynthetic process"/>
    <property type="evidence" value="ECO:0007669"/>
    <property type="project" value="TreeGrafter"/>
</dbReference>
<dbReference type="GO" id="GO:0072330">
    <property type="term" value="P:monocarboxylic acid biosynthetic process"/>
    <property type="evidence" value="ECO:0007669"/>
    <property type="project" value="UniProtKB-ARBA"/>
</dbReference>